<organism evidence="1 2">
    <name type="scientific">Dictyobacter halimunensis</name>
    <dbReference type="NCBI Taxonomy" id="3026934"/>
    <lineage>
        <taxon>Bacteria</taxon>
        <taxon>Bacillati</taxon>
        <taxon>Chloroflexota</taxon>
        <taxon>Ktedonobacteria</taxon>
        <taxon>Ktedonobacterales</taxon>
        <taxon>Dictyobacteraceae</taxon>
        <taxon>Dictyobacter</taxon>
    </lineage>
</organism>
<reference evidence="1 2" key="1">
    <citation type="submission" date="2023-02" db="EMBL/GenBank/DDBJ databases">
        <title>Dictyobacter halimunensis sp. nov., a new member of the class Ktedonobacteria from forest soil in a geothermal area.</title>
        <authorList>
            <person name="Rachmania M.K."/>
            <person name="Ningsih F."/>
            <person name="Sakai Y."/>
            <person name="Yabe S."/>
            <person name="Yokota A."/>
            <person name="Sjamsuridzal W."/>
        </authorList>
    </citation>
    <scope>NUCLEOTIDE SEQUENCE [LARGE SCALE GENOMIC DNA]</scope>
    <source>
        <strain evidence="1 2">S3.2.2.5</strain>
    </source>
</reference>
<sequence>MPFNADLATGHNTYLFGRDHQTFHALRGMAKKLFNGIPKGVYANIGGVFEYFIRLSHHYRAARVLRALRGLPHVLLRYPE</sequence>
<proteinExistence type="predicted"/>
<dbReference type="Proteomes" id="UP001344906">
    <property type="component" value="Unassembled WGS sequence"/>
</dbReference>
<dbReference type="EMBL" id="BSRI01000002">
    <property type="protein sequence ID" value="GLV56146.1"/>
    <property type="molecule type" value="Genomic_DNA"/>
</dbReference>
<keyword evidence="2" id="KW-1185">Reference proteome</keyword>
<name>A0ABQ6FR37_9CHLR</name>
<comment type="caution">
    <text evidence="1">The sequence shown here is derived from an EMBL/GenBank/DDBJ whole genome shotgun (WGS) entry which is preliminary data.</text>
</comment>
<protein>
    <submittedName>
        <fullName evidence="1">Uncharacterized protein</fullName>
    </submittedName>
</protein>
<evidence type="ECO:0000313" key="1">
    <source>
        <dbReference type="EMBL" id="GLV56146.1"/>
    </source>
</evidence>
<accession>A0ABQ6FR37</accession>
<gene>
    <name evidence="1" type="ORF">KDH_29890</name>
</gene>
<evidence type="ECO:0000313" key="2">
    <source>
        <dbReference type="Proteomes" id="UP001344906"/>
    </source>
</evidence>